<feature type="region of interest" description="Sigma-70 factor domain-4" evidence="6">
    <location>
        <begin position="215"/>
        <end position="263"/>
    </location>
</feature>
<dbReference type="InterPro" id="IPR007630">
    <property type="entry name" value="RNA_pol_sigma70_r4"/>
</dbReference>
<accession>A0ABS6VTE4</accession>
<dbReference type="InterPro" id="IPR012845">
    <property type="entry name" value="RNA_pol_sigma_FliA_WhiG"/>
</dbReference>
<keyword evidence="9" id="KW-1185">Reference proteome</keyword>
<sequence>MANAHWPQWQYRILCRPDVSPGRNRRSRDVNGHSAYLNVQYGSREELVTRHAPLVKRIAYHLVSRLPASVEVDDLIQAGMIGLLEAGSNYQMDKGASFETFASIRIRGAMIDQMRHSGWAPRSVTRQLREMSEAVRKVESRLGREASGNEIAEEMSISLEEYHELLRDTSSVRLFSLDQMSEGEHDTIEVGGGDDRYAPLENVLEDDFHSALASQINALPEREKLVMALYYENGLNLKEIGEVMEVSESRVCQIHSQAIVRLKGRLSEWTAA</sequence>
<protein>
    <recommendedName>
        <fullName evidence="6">RNA polymerase sigma factor FliA</fullName>
    </recommendedName>
    <alternativeName>
        <fullName evidence="6">RNA polymerase sigma factor for flagellar operon</fullName>
    </alternativeName>
    <alternativeName>
        <fullName evidence="6">Sigma F</fullName>
    </alternativeName>
    <alternativeName>
        <fullName evidence="6">Sigma-28</fullName>
    </alternativeName>
</protein>
<name>A0ABS6VTE4_9GAMM</name>
<evidence type="ECO:0000256" key="2">
    <source>
        <dbReference type="ARBA" id="ARBA00023015"/>
    </source>
</evidence>
<evidence type="ECO:0000256" key="4">
    <source>
        <dbReference type="ARBA" id="ARBA00023125"/>
    </source>
</evidence>
<dbReference type="Pfam" id="PF04542">
    <property type="entry name" value="Sigma70_r2"/>
    <property type="match status" value="1"/>
</dbReference>
<organism evidence="8 9">
    <name type="scientific">Zhongshania aquimaris</name>
    <dbReference type="NCBI Taxonomy" id="2857107"/>
    <lineage>
        <taxon>Bacteria</taxon>
        <taxon>Pseudomonadati</taxon>
        <taxon>Pseudomonadota</taxon>
        <taxon>Gammaproteobacteria</taxon>
        <taxon>Cellvibrionales</taxon>
        <taxon>Spongiibacteraceae</taxon>
        <taxon>Zhongshania</taxon>
    </lineage>
</organism>
<dbReference type="CDD" id="cd06171">
    <property type="entry name" value="Sigma70_r4"/>
    <property type="match status" value="1"/>
</dbReference>
<proteinExistence type="inferred from homology"/>
<feature type="region of interest" description="Sigma-70 factor domain-2" evidence="6">
    <location>
        <begin position="47"/>
        <end position="119"/>
    </location>
</feature>
<dbReference type="HAMAP" id="MF_00962">
    <property type="entry name" value="Sigma70_FliA"/>
    <property type="match status" value="1"/>
</dbReference>
<dbReference type="InterPro" id="IPR028617">
    <property type="entry name" value="Sigma70_FliA"/>
</dbReference>
<dbReference type="Pfam" id="PF04545">
    <property type="entry name" value="Sigma70_r4"/>
    <property type="match status" value="1"/>
</dbReference>
<comment type="similarity">
    <text evidence="6">Belongs to the sigma-70 factor family. FliA subfamily.</text>
</comment>
<evidence type="ECO:0000313" key="8">
    <source>
        <dbReference type="EMBL" id="MBW2941584.1"/>
    </source>
</evidence>
<dbReference type="NCBIfam" id="TIGR02479">
    <property type="entry name" value="FliA_WhiG"/>
    <property type="match status" value="1"/>
</dbReference>
<evidence type="ECO:0000256" key="1">
    <source>
        <dbReference type="ARBA" id="ARBA00022490"/>
    </source>
</evidence>
<dbReference type="PROSITE" id="PS00716">
    <property type="entry name" value="SIGMA70_2"/>
    <property type="match status" value="1"/>
</dbReference>
<keyword evidence="5 6" id="KW-0804">Transcription</keyword>
<keyword evidence="2 6" id="KW-0805">Transcription regulation</keyword>
<evidence type="ECO:0000259" key="7">
    <source>
        <dbReference type="PROSITE" id="PS00716"/>
    </source>
</evidence>
<gene>
    <name evidence="6" type="primary">fliA</name>
    <name evidence="8" type="ORF">KXJ70_12380</name>
</gene>
<dbReference type="InterPro" id="IPR007624">
    <property type="entry name" value="RNA_pol_sigma70_r3"/>
</dbReference>
<reference evidence="8" key="1">
    <citation type="submission" date="2021-07" db="EMBL/GenBank/DDBJ databases">
        <title>Zhongshania sp. CAU 1632 isolated from seawater.</title>
        <authorList>
            <person name="Kim W."/>
        </authorList>
    </citation>
    <scope>NUCLEOTIDE SEQUENCE</scope>
    <source>
        <strain evidence="8">CAU 1632</strain>
    </source>
</reference>
<dbReference type="EMBL" id="JAHWDQ010000003">
    <property type="protein sequence ID" value="MBW2941584.1"/>
    <property type="molecule type" value="Genomic_DNA"/>
</dbReference>
<dbReference type="Pfam" id="PF04539">
    <property type="entry name" value="Sigma70_r3"/>
    <property type="match status" value="1"/>
</dbReference>
<keyword evidence="1 6" id="KW-0963">Cytoplasm</keyword>
<dbReference type="InterPro" id="IPR014284">
    <property type="entry name" value="RNA_pol_sigma-70_dom"/>
</dbReference>
<comment type="function">
    <text evidence="6">Sigma factors are initiation factors that promote the attachment of RNA polymerase to specific initiation sites and are then released. This sigma factor controls the expression of flagella-related genes.</text>
</comment>
<dbReference type="NCBIfam" id="TIGR02937">
    <property type="entry name" value="sigma70-ECF"/>
    <property type="match status" value="1"/>
</dbReference>
<dbReference type="PIRSF" id="PIRSF000770">
    <property type="entry name" value="RNA_pol_sigma-SigE/K"/>
    <property type="match status" value="1"/>
</dbReference>
<evidence type="ECO:0000256" key="5">
    <source>
        <dbReference type="ARBA" id="ARBA00023163"/>
    </source>
</evidence>
<comment type="subcellular location">
    <subcellularLocation>
        <location evidence="6">Cytoplasm</location>
    </subcellularLocation>
</comment>
<feature type="short sequence motif" description="Interaction with polymerase core subunit RpoC" evidence="6">
    <location>
        <begin position="74"/>
        <end position="77"/>
    </location>
</feature>
<feature type="DNA-binding region" description="H-T-H motif" evidence="6">
    <location>
        <begin position="237"/>
        <end position="256"/>
    </location>
</feature>
<dbReference type="PANTHER" id="PTHR30385:SF7">
    <property type="entry name" value="RNA POLYMERASE SIGMA FACTOR FLIA"/>
    <property type="match status" value="1"/>
</dbReference>
<keyword evidence="3 6" id="KW-0731">Sigma factor</keyword>
<dbReference type="InterPro" id="IPR000943">
    <property type="entry name" value="RNA_pol_sigma70"/>
</dbReference>
<keyword evidence="4 6" id="KW-0238">DNA-binding</keyword>
<comment type="caution">
    <text evidence="8">The sequence shown here is derived from an EMBL/GenBank/DDBJ whole genome shotgun (WGS) entry which is preliminary data.</text>
</comment>
<dbReference type="PANTHER" id="PTHR30385">
    <property type="entry name" value="SIGMA FACTOR F FLAGELLAR"/>
    <property type="match status" value="1"/>
</dbReference>
<dbReference type="NCBIfam" id="NF005413">
    <property type="entry name" value="PRK06986.1"/>
    <property type="match status" value="1"/>
</dbReference>
<evidence type="ECO:0000256" key="3">
    <source>
        <dbReference type="ARBA" id="ARBA00023082"/>
    </source>
</evidence>
<dbReference type="Proteomes" id="UP001166291">
    <property type="component" value="Unassembled WGS sequence"/>
</dbReference>
<evidence type="ECO:0000313" key="9">
    <source>
        <dbReference type="Proteomes" id="UP001166291"/>
    </source>
</evidence>
<feature type="domain" description="RNA polymerase sigma-70" evidence="7">
    <location>
        <begin position="236"/>
        <end position="262"/>
    </location>
</feature>
<dbReference type="InterPro" id="IPR007627">
    <property type="entry name" value="RNA_pol_sigma70_r2"/>
</dbReference>
<comment type="caution">
    <text evidence="6">Lacks conserved residue(s) required for the propagation of feature annotation.</text>
</comment>
<evidence type="ECO:0000256" key="6">
    <source>
        <dbReference type="HAMAP-Rule" id="MF_00962"/>
    </source>
</evidence>